<sequence>MQRISVVGNSGSGKTTIGRALAARLGVPFVELDSIQHQPDWQPLPTDEFQARVAQVVAADGWVIDGNYSAVRPQVWARADTVIWFDLPRRTVMRQVIGRTVRRGLLRQELWNGNRERLANLFKTDPNESVIRWAWTRHTTYRDRYEAAAADPAWRHLDFIRITSRAQGQALLTTR</sequence>
<dbReference type="PANTHER" id="PTHR37816">
    <property type="entry name" value="YALI0E33011P"/>
    <property type="match status" value="1"/>
</dbReference>
<dbReference type="PANTHER" id="PTHR37816:SF1">
    <property type="entry name" value="TOXIN"/>
    <property type="match status" value="1"/>
</dbReference>
<dbReference type="EMBL" id="SNXZ01000002">
    <property type="protein sequence ID" value="TDQ01201.1"/>
    <property type="molecule type" value="Genomic_DNA"/>
</dbReference>
<name>A0A4V3CZV6_LABRH</name>
<keyword evidence="2" id="KW-1185">Reference proteome</keyword>
<gene>
    <name evidence="1" type="ORF">EV186_1021069</name>
</gene>
<dbReference type="AlphaFoldDB" id="A0A4V3CZV6"/>
<evidence type="ECO:0000313" key="1">
    <source>
        <dbReference type="EMBL" id="TDQ01201.1"/>
    </source>
</evidence>
<dbReference type="Proteomes" id="UP000295444">
    <property type="component" value="Unassembled WGS sequence"/>
</dbReference>
<dbReference type="InterPro" id="IPR052922">
    <property type="entry name" value="Cytidylate_Kinase-2"/>
</dbReference>
<evidence type="ECO:0000313" key="2">
    <source>
        <dbReference type="Proteomes" id="UP000295444"/>
    </source>
</evidence>
<dbReference type="Gene3D" id="3.40.50.300">
    <property type="entry name" value="P-loop containing nucleotide triphosphate hydrolases"/>
    <property type="match status" value="1"/>
</dbReference>
<keyword evidence="1" id="KW-0418">Kinase</keyword>
<dbReference type="InterPro" id="IPR031322">
    <property type="entry name" value="Shikimate/glucono_kinase"/>
</dbReference>
<dbReference type="GO" id="GO:0016301">
    <property type="term" value="F:kinase activity"/>
    <property type="evidence" value="ECO:0007669"/>
    <property type="project" value="UniProtKB-KW"/>
</dbReference>
<dbReference type="RefSeq" id="WP_208115604.1">
    <property type="nucleotide sequence ID" value="NZ_SNXZ01000002.1"/>
</dbReference>
<dbReference type="InterPro" id="IPR027417">
    <property type="entry name" value="P-loop_NTPase"/>
</dbReference>
<keyword evidence="1" id="KW-0808">Transferase</keyword>
<proteinExistence type="predicted"/>
<dbReference type="SUPFAM" id="SSF52540">
    <property type="entry name" value="P-loop containing nucleoside triphosphate hydrolases"/>
    <property type="match status" value="1"/>
</dbReference>
<accession>A0A4V3CZV6</accession>
<protein>
    <submittedName>
        <fullName evidence="1">Adenylate kinase family enzyme</fullName>
    </submittedName>
</protein>
<dbReference type="Pfam" id="PF01202">
    <property type="entry name" value="SKI"/>
    <property type="match status" value="1"/>
</dbReference>
<reference evidence="1 2" key="1">
    <citation type="submission" date="2019-03" db="EMBL/GenBank/DDBJ databases">
        <title>Genomic Encyclopedia of Type Strains, Phase IV (KMG-IV): sequencing the most valuable type-strain genomes for metagenomic binning, comparative biology and taxonomic classification.</title>
        <authorList>
            <person name="Goeker M."/>
        </authorList>
    </citation>
    <scope>NUCLEOTIDE SEQUENCE [LARGE SCALE GENOMIC DNA]</scope>
    <source>
        <strain evidence="1 2">DSM 45361</strain>
    </source>
</reference>
<organism evidence="1 2">
    <name type="scientific">Labedaea rhizosphaerae</name>
    <dbReference type="NCBI Taxonomy" id="598644"/>
    <lineage>
        <taxon>Bacteria</taxon>
        <taxon>Bacillati</taxon>
        <taxon>Actinomycetota</taxon>
        <taxon>Actinomycetes</taxon>
        <taxon>Pseudonocardiales</taxon>
        <taxon>Pseudonocardiaceae</taxon>
        <taxon>Labedaea</taxon>
    </lineage>
</organism>
<comment type="caution">
    <text evidence="1">The sequence shown here is derived from an EMBL/GenBank/DDBJ whole genome shotgun (WGS) entry which is preliminary data.</text>
</comment>